<dbReference type="GO" id="GO:0016491">
    <property type="term" value="F:oxidoreductase activity"/>
    <property type="evidence" value="ECO:0007669"/>
    <property type="project" value="UniProtKB-KW"/>
</dbReference>
<dbReference type="Gene3D" id="3.40.50.970">
    <property type="match status" value="1"/>
</dbReference>
<dbReference type="SUPFAM" id="SSF52922">
    <property type="entry name" value="TK C-terminal domain-like"/>
    <property type="match status" value="1"/>
</dbReference>
<keyword evidence="1" id="KW-0560">Oxidoreductase</keyword>
<dbReference type="InterPro" id="IPR029061">
    <property type="entry name" value="THDP-binding"/>
</dbReference>
<feature type="domain" description="Pyruvate:ferredoxin oxidoreductase core" evidence="3">
    <location>
        <begin position="250"/>
        <end position="327"/>
    </location>
</feature>
<feature type="domain" description="Pyruvate flavodoxin/ferredoxin oxidoreductase pyrimidine binding" evidence="2">
    <location>
        <begin position="15"/>
        <end position="212"/>
    </location>
</feature>
<keyword evidence="4" id="KW-0670">Pyruvate</keyword>
<evidence type="ECO:0000313" key="5">
    <source>
        <dbReference type="Proteomes" id="UP000033428"/>
    </source>
</evidence>
<evidence type="ECO:0000256" key="1">
    <source>
        <dbReference type="ARBA" id="ARBA00023002"/>
    </source>
</evidence>
<accession>A0A0F0CTT4</accession>
<dbReference type="InterPro" id="IPR033412">
    <property type="entry name" value="PFOR_II"/>
</dbReference>
<dbReference type="SUPFAM" id="SSF52518">
    <property type="entry name" value="Thiamin diphosphate-binding fold (THDP-binding)"/>
    <property type="match status" value="1"/>
</dbReference>
<name>A0A0F0CTT4_9BACT</name>
<gene>
    <name evidence="4" type="ORF">OMAG_001297</name>
</gene>
<dbReference type="AlphaFoldDB" id="A0A0F0CTT4"/>
<dbReference type="InterPro" id="IPR002880">
    <property type="entry name" value="Pyrv_Fd/Flavodoxin_OxRdtase_N"/>
</dbReference>
<sequence>MKKTYLCTGNEACAEGALRAGCRFYAGYPITPQNELIAYMSRHMRERGGVFIQAESELSAVNMVLGASIAGARAMTSSSGPGISLKQEAISYIAAGELPAVIVNIMRGGPGLGSISPSQSDYFQAVKGGGHGDYHLIVMAPATIQEMFDFTYRAFGLADKYRNPVMILADGMIGQMMEVLEYDEHIEPVPFVKKDWALTGAKNRSGHNIKTLILGKEGETLEEYNRKLQEKYKIIASAEIEAEEYLTSDAQKVIVAYGLMSRIARTCVDNLRKNGVKAGLIRPKKLWPFPSRIIKNISARGVKFLAVEMSAGQMVEDVRLSVCDDARVFFYGTQEEKR</sequence>
<dbReference type="Proteomes" id="UP000033428">
    <property type="component" value="Unassembled WGS sequence"/>
</dbReference>
<reference evidence="4 5" key="1">
    <citation type="submission" date="2015-02" db="EMBL/GenBank/DDBJ databases">
        <title>Single-cell genomics of uncultivated deep-branching MTB reveals a conserved set of magnetosome genes.</title>
        <authorList>
            <person name="Kolinko S."/>
            <person name="Richter M."/>
            <person name="Glockner F.O."/>
            <person name="Brachmann A."/>
            <person name="Schuler D."/>
        </authorList>
    </citation>
    <scope>NUCLEOTIDE SEQUENCE [LARGE SCALE GENOMIC DNA]</scope>
    <source>
        <strain evidence="4">SKK-01</strain>
    </source>
</reference>
<dbReference type="EMBL" id="JYNY01000249">
    <property type="protein sequence ID" value="KJJ84850.1"/>
    <property type="molecule type" value="Genomic_DNA"/>
</dbReference>
<dbReference type="InterPro" id="IPR009014">
    <property type="entry name" value="Transketo_C/PFOR_II"/>
</dbReference>
<comment type="caution">
    <text evidence="4">The sequence shown here is derived from an EMBL/GenBank/DDBJ whole genome shotgun (WGS) entry which is preliminary data.</text>
</comment>
<evidence type="ECO:0000259" key="3">
    <source>
        <dbReference type="Pfam" id="PF17147"/>
    </source>
</evidence>
<dbReference type="Pfam" id="PF17147">
    <property type="entry name" value="PFOR_II"/>
    <property type="match status" value="1"/>
</dbReference>
<dbReference type="Gene3D" id="3.40.50.920">
    <property type="match status" value="1"/>
</dbReference>
<organism evidence="4 5">
    <name type="scientific">Candidatus Omnitrophus magneticus</name>
    <dbReference type="NCBI Taxonomy" id="1609969"/>
    <lineage>
        <taxon>Bacteria</taxon>
        <taxon>Pseudomonadati</taxon>
        <taxon>Candidatus Omnitrophota</taxon>
        <taxon>Candidatus Omnitrophus</taxon>
    </lineage>
</organism>
<dbReference type="CDD" id="cd07034">
    <property type="entry name" value="TPP_PYR_PFOR_IOR-alpha_like"/>
    <property type="match status" value="1"/>
</dbReference>
<evidence type="ECO:0000259" key="2">
    <source>
        <dbReference type="Pfam" id="PF01855"/>
    </source>
</evidence>
<dbReference type="NCBIfam" id="NF005507">
    <property type="entry name" value="PRK07119.1"/>
    <property type="match status" value="1"/>
</dbReference>
<keyword evidence="5" id="KW-1185">Reference proteome</keyword>
<dbReference type="PATRIC" id="fig|1609969.3.peg.1384"/>
<protein>
    <submittedName>
        <fullName evidence="4">Pyruvate flavodoxin/ferredoxin oxidoreductase domain-containing protein</fullName>
    </submittedName>
</protein>
<dbReference type="Pfam" id="PF01855">
    <property type="entry name" value="POR_N"/>
    <property type="match status" value="1"/>
</dbReference>
<dbReference type="PANTHER" id="PTHR43088:SF1">
    <property type="entry name" value="SUBUNIT OF PYRUVATE:FLAVODOXIN OXIDOREDUCTASE"/>
    <property type="match status" value="1"/>
</dbReference>
<dbReference type="InterPro" id="IPR052368">
    <property type="entry name" value="2-oxoacid_oxidoreductase"/>
</dbReference>
<evidence type="ECO:0000313" key="4">
    <source>
        <dbReference type="EMBL" id="KJJ84850.1"/>
    </source>
</evidence>
<proteinExistence type="predicted"/>
<dbReference type="PANTHER" id="PTHR43088">
    <property type="entry name" value="SUBUNIT OF PYRUVATE:FLAVODOXIN OXIDOREDUCTASE-RELATED"/>
    <property type="match status" value="1"/>
</dbReference>